<keyword evidence="3" id="KW-0805">Transcription regulation</keyword>
<evidence type="ECO:0000259" key="6">
    <source>
        <dbReference type="PROSITE" id="PS51000"/>
    </source>
</evidence>
<evidence type="ECO:0000256" key="5">
    <source>
        <dbReference type="ARBA" id="ARBA00024937"/>
    </source>
</evidence>
<dbReference type="GeneID" id="63458332"/>
<comment type="function">
    <text evidence="5">Repressor of the lactose catabolism operon. Galactose-6-phosphate is the inducer.</text>
</comment>
<dbReference type="SMART" id="SM00420">
    <property type="entry name" value="HTH_DEOR"/>
    <property type="match status" value="1"/>
</dbReference>
<protein>
    <recommendedName>
        <fullName evidence="1">Lactose phosphotransferase system repressor</fullName>
    </recommendedName>
</protein>
<organism evidence="7 8">
    <name type="scientific">Dermatophilus congolensis</name>
    <dbReference type="NCBI Taxonomy" id="1863"/>
    <lineage>
        <taxon>Bacteria</taxon>
        <taxon>Bacillati</taxon>
        <taxon>Actinomycetota</taxon>
        <taxon>Actinomycetes</taxon>
        <taxon>Micrococcales</taxon>
        <taxon>Dermatophilaceae</taxon>
        <taxon>Dermatophilus</taxon>
    </lineage>
</organism>
<name>A0A239V517_9MICO</name>
<evidence type="ECO:0000256" key="3">
    <source>
        <dbReference type="ARBA" id="ARBA00023015"/>
    </source>
</evidence>
<evidence type="ECO:0000256" key="1">
    <source>
        <dbReference type="ARBA" id="ARBA00021390"/>
    </source>
</evidence>
<feature type="domain" description="HTH deoR-type" evidence="6">
    <location>
        <begin position="15"/>
        <end position="70"/>
    </location>
</feature>
<dbReference type="InterPro" id="IPR036390">
    <property type="entry name" value="WH_DNA-bd_sf"/>
</dbReference>
<keyword evidence="8" id="KW-1185">Reference proteome</keyword>
<dbReference type="InterPro" id="IPR001034">
    <property type="entry name" value="DeoR_HTH"/>
</dbReference>
<dbReference type="KEGG" id="dco:SAMEA4475696_0013"/>
<dbReference type="Gene3D" id="3.40.50.1360">
    <property type="match status" value="1"/>
</dbReference>
<dbReference type="Pfam" id="PF08220">
    <property type="entry name" value="HTH_DeoR"/>
    <property type="match status" value="1"/>
</dbReference>
<dbReference type="InterPro" id="IPR014036">
    <property type="entry name" value="DeoR-like_C"/>
</dbReference>
<dbReference type="SUPFAM" id="SSF46785">
    <property type="entry name" value="Winged helix' DNA-binding domain"/>
    <property type="match status" value="1"/>
</dbReference>
<reference evidence="7 8" key="1">
    <citation type="submission" date="2017-06" db="EMBL/GenBank/DDBJ databases">
        <authorList>
            <consortium name="Pathogen Informatics"/>
        </authorList>
    </citation>
    <scope>NUCLEOTIDE SEQUENCE [LARGE SCALE GENOMIC DNA]</scope>
    <source>
        <strain evidence="7 8">NCTC13039</strain>
    </source>
</reference>
<evidence type="ECO:0000313" key="8">
    <source>
        <dbReference type="Proteomes" id="UP000242637"/>
    </source>
</evidence>
<dbReference type="EMBL" id="LT906453">
    <property type="protein sequence ID" value="SNV16434.1"/>
    <property type="molecule type" value="Genomic_DNA"/>
</dbReference>
<dbReference type="RefSeq" id="WP_051277240.1">
    <property type="nucleotide sequence ID" value="NZ_LT906453.1"/>
</dbReference>
<dbReference type="Pfam" id="PF00455">
    <property type="entry name" value="DeoRC"/>
    <property type="match status" value="1"/>
</dbReference>
<dbReference type="GO" id="GO:0003700">
    <property type="term" value="F:DNA-binding transcription factor activity"/>
    <property type="evidence" value="ECO:0007669"/>
    <property type="project" value="InterPro"/>
</dbReference>
<dbReference type="PANTHER" id="PTHR30363">
    <property type="entry name" value="HTH-TYPE TRANSCRIPTIONAL REGULATOR SRLR-RELATED"/>
    <property type="match status" value="1"/>
</dbReference>
<keyword evidence="4" id="KW-0804">Transcription</keyword>
<evidence type="ECO:0000313" key="7">
    <source>
        <dbReference type="EMBL" id="SNV16434.1"/>
    </source>
</evidence>
<keyword evidence="2" id="KW-0678">Repressor</keyword>
<gene>
    <name evidence="7" type="primary">ulaR</name>
    <name evidence="7" type="ORF">SAMEA4475696_00013</name>
</gene>
<dbReference type="InterPro" id="IPR050313">
    <property type="entry name" value="Carb_Metab_HTH_regulators"/>
</dbReference>
<dbReference type="SMART" id="SM01134">
    <property type="entry name" value="DeoRC"/>
    <property type="match status" value="1"/>
</dbReference>
<dbReference type="PANTHER" id="PTHR30363:SF4">
    <property type="entry name" value="GLYCEROL-3-PHOSPHATE REGULON REPRESSOR"/>
    <property type="match status" value="1"/>
</dbReference>
<dbReference type="InterPro" id="IPR036388">
    <property type="entry name" value="WH-like_DNA-bd_sf"/>
</dbReference>
<dbReference type="PROSITE" id="PS51000">
    <property type="entry name" value="HTH_DEOR_2"/>
    <property type="match status" value="1"/>
</dbReference>
<sequence length="268" mass="28346">MERTRGTTASASRGLDGRRDRALDIVTQRGRIEVGELAALLGVSQVTVRKDLDELTRQGLLCREHGAAVANAGDDIRARLASGFTVKSRIARAAAQTVPDGETILVESGSTAALFAEELCAADRDITIITNSTFIADFVRDTTAPHIIVLGGEYQTRSQVMVGPLVAAAARNFHVTSCFIGIDGFDTGRGFCGRDIARAEAVRAMAAQAEEIVVLTDSSKFGTRAPIHLCSPTAVGRVFTDANISEEALAELCSCGVDVTTVPAEHND</sequence>
<dbReference type="Proteomes" id="UP000242637">
    <property type="component" value="Chromosome 1"/>
</dbReference>
<dbReference type="PRINTS" id="PR00037">
    <property type="entry name" value="HTHLACR"/>
</dbReference>
<dbReference type="SUPFAM" id="SSF100950">
    <property type="entry name" value="NagB/RpiA/CoA transferase-like"/>
    <property type="match status" value="1"/>
</dbReference>
<dbReference type="Gene3D" id="1.10.10.10">
    <property type="entry name" value="Winged helix-like DNA-binding domain superfamily/Winged helix DNA-binding domain"/>
    <property type="match status" value="1"/>
</dbReference>
<evidence type="ECO:0000256" key="2">
    <source>
        <dbReference type="ARBA" id="ARBA00022491"/>
    </source>
</evidence>
<dbReference type="STRING" id="1121387.GCA_000429885_00756"/>
<evidence type="ECO:0000256" key="4">
    <source>
        <dbReference type="ARBA" id="ARBA00023163"/>
    </source>
</evidence>
<accession>A0A239V517</accession>
<proteinExistence type="predicted"/>
<dbReference type="OrthoDB" id="7688673at2"/>
<dbReference type="AlphaFoldDB" id="A0A239V517"/>
<dbReference type="InterPro" id="IPR037171">
    <property type="entry name" value="NagB/RpiA_transferase-like"/>
</dbReference>